<dbReference type="EMBL" id="MU267737">
    <property type="protein sequence ID" value="KAH7909879.1"/>
    <property type="molecule type" value="Genomic_DNA"/>
</dbReference>
<organism evidence="1 2">
    <name type="scientific">Hygrophoropsis aurantiaca</name>
    <dbReference type="NCBI Taxonomy" id="72124"/>
    <lineage>
        <taxon>Eukaryota</taxon>
        <taxon>Fungi</taxon>
        <taxon>Dikarya</taxon>
        <taxon>Basidiomycota</taxon>
        <taxon>Agaricomycotina</taxon>
        <taxon>Agaricomycetes</taxon>
        <taxon>Agaricomycetidae</taxon>
        <taxon>Boletales</taxon>
        <taxon>Coniophorineae</taxon>
        <taxon>Hygrophoropsidaceae</taxon>
        <taxon>Hygrophoropsis</taxon>
    </lineage>
</organism>
<feature type="non-terminal residue" evidence="1">
    <location>
        <position position="141"/>
    </location>
</feature>
<gene>
    <name evidence="1" type="ORF">BJ138DRAFT_990507</name>
</gene>
<name>A0ACB8A8V2_9AGAM</name>
<sequence>ELWYFTNEGIDEATEAALSTTDSEAFTIVSSASGALTGVPAGAIRDSKIRVRRDENISWHEFSIAFPRMVEAMGDGGWSQERVKMFDDFWKSLLDHRWYSSPDEFESQGLLLYQAQQRRLWHISAHNPRRNYMLDILDQDL</sequence>
<feature type="non-terminal residue" evidence="1">
    <location>
        <position position="1"/>
    </location>
</feature>
<dbReference type="Proteomes" id="UP000790377">
    <property type="component" value="Unassembled WGS sequence"/>
</dbReference>
<evidence type="ECO:0000313" key="1">
    <source>
        <dbReference type="EMBL" id="KAH7909879.1"/>
    </source>
</evidence>
<keyword evidence="2" id="KW-1185">Reference proteome</keyword>
<protein>
    <submittedName>
        <fullName evidence="1">Uncharacterized protein</fullName>
    </submittedName>
</protein>
<accession>A0ACB8A8V2</accession>
<reference evidence="1" key="1">
    <citation type="journal article" date="2021" name="New Phytol.">
        <title>Evolutionary innovations through gain and loss of genes in the ectomycorrhizal Boletales.</title>
        <authorList>
            <person name="Wu G."/>
            <person name="Miyauchi S."/>
            <person name="Morin E."/>
            <person name="Kuo A."/>
            <person name="Drula E."/>
            <person name="Varga T."/>
            <person name="Kohler A."/>
            <person name="Feng B."/>
            <person name="Cao Y."/>
            <person name="Lipzen A."/>
            <person name="Daum C."/>
            <person name="Hundley H."/>
            <person name="Pangilinan J."/>
            <person name="Johnson J."/>
            <person name="Barry K."/>
            <person name="LaButti K."/>
            <person name="Ng V."/>
            <person name="Ahrendt S."/>
            <person name="Min B."/>
            <person name="Choi I.G."/>
            <person name="Park H."/>
            <person name="Plett J.M."/>
            <person name="Magnuson J."/>
            <person name="Spatafora J.W."/>
            <person name="Nagy L.G."/>
            <person name="Henrissat B."/>
            <person name="Grigoriev I.V."/>
            <person name="Yang Z.L."/>
            <person name="Xu J."/>
            <person name="Martin F.M."/>
        </authorList>
    </citation>
    <scope>NUCLEOTIDE SEQUENCE</scope>
    <source>
        <strain evidence="1">ATCC 28755</strain>
    </source>
</reference>
<comment type="caution">
    <text evidence="1">The sequence shown here is derived from an EMBL/GenBank/DDBJ whole genome shotgun (WGS) entry which is preliminary data.</text>
</comment>
<proteinExistence type="predicted"/>
<evidence type="ECO:0000313" key="2">
    <source>
        <dbReference type="Proteomes" id="UP000790377"/>
    </source>
</evidence>